<dbReference type="GO" id="GO:0008270">
    <property type="term" value="F:zinc ion binding"/>
    <property type="evidence" value="ECO:0007669"/>
    <property type="project" value="InterPro"/>
</dbReference>
<protein>
    <recommendedName>
        <fullName evidence="2">Metallo-beta-lactamase domain-containing protein</fullName>
    </recommendedName>
</protein>
<gene>
    <name evidence="3" type="ORF">BUL40_06660</name>
</gene>
<dbReference type="AlphaFoldDB" id="A0A1V6LTW1"/>
<dbReference type="Gene3D" id="3.60.15.10">
    <property type="entry name" value="Ribonuclease Z/Hydroxyacylglutathione hydrolase-like"/>
    <property type="match status" value="1"/>
</dbReference>
<feature type="transmembrane region" description="Helical" evidence="1">
    <location>
        <begin position="6"/>
        <end position="27"/>
    </location>
</feature>
<dbReference type="PIRSF" id="PIRSF038896">
    <property type="entry name" value="NAPE-PLD"/>
    <property type="match status" value="1"/>
</dbReference>
<name>A0A1V6LTW1_9FLAO</name>
<keyword evidence="1" id="KW-1133">Transmembrane helix</keyword>
<organism evidence="3 4">
    <name type="scientific">Croceivirga radicis</name>
    <dbReference type="NCBI Taxonomy" id="1929488"/>
    <lineage>
        <taxon>Bacteria</taxon>
        <taxon>Pseudomonadati</taxon>
        <taxon>Bacteroidota</taxon>
        <taxon>Flavobacteriia</taxon>
        <taxon>Flavobacteriales</taxon>
        <taxon>Flavobacteriaceae</taxon>
        <taxon>Croceivirga</taxon>
    </lineage>
</organism>
<dbReference type="GO" id="GO:0070290">
    <property type="term" value="F:N-acylphosphatidylethanolamine-specific phospholipase D activity"/>
    <property type="evidence" value="ECO:0007669"/>
    <property type="project" value="InterPro"/>
</dbReference>
<dbReference type="PANTHER" id="PTHR15032">
    <property type="entry name" value="N-ACYL-PHOSPHATIDYLETHANOLAMINE-HYDROLYZING PHOSPHOLIPASE D"/>
    <property type="match status" value="1"/>
</dbReference>
<proteinExistence type="predicted"/>
<evidence type="ECO:0000259" key="2">
    <source>
        <dbReference type="Pfam" id="PF12706"/>
    </source>
</evidence>
<dbReference type="InterPro" id="IPR001279">
    <property type="entry name" value="Metallo-B-lactamas"/>
</dbReference>
<keyword evidence="4" id="KW-1185">Reference proteome</keyword>
<dbReference type="Proteomes" id="UP000191680">
    <property type="component" value="Unassembled WGS sequence"/>
</dbReference>
<evidence type="ECO:0000313" key="3">
    <source>
        <dbReference type="EMBL" id="OQD43578.1"/>
    </source>
</evidence>
<dbReference type="Pfam" id="PF12706">
    <property type="entry name" value="Lactamase_B_2"/>
    <property type="match status" value="1"/>
</dbReference>
<reference evidence="3 4" key="1">
    <citation type="submission" date="2016-12" db="EMBL/GenBank/DDBJ databases">
        <authorList>
            <person name="Song W.-J."/>
            <person name="Kurnit D.M."/>
        </authorList>
    </citation>
    <scope>NUCLEOTIDE SEQUENCE [LARGE SCALE GENOMIC DNA]</scope>
    <source>
        <strain evidence="3 4">HSG9</strain>
    </source>
</reference>
<feature type="domain" description="Metallo-beta-lactamase" evidence="2">
    <location>
        <begin position="119"/>
        <end position="315"/>
    </location>
</feature>
<keyword evidence="1" id="KW-0472">Membrane</keyword>
<evidence type="ECO:0000256" key="1">
    <source>
        <dbReference type="SAM" id="Phobius"/>
    </source>
</evidence>
<dbReference type="SUPFAM" id="SSF56281">
    <property type="entry name" value="Metallo-hydrolase/oxidoreductase"/>
    <property type="match status" value="1"/>
</dbReference>
<comment type="caution">
    <text evidence="3">The sequence shown here is derived from an EMBL/GenBank/DDBJ whole genome shotgun (WGS) entry which is preliminary data.</text>
</comment>
<dbReference type="EMBL" id="MTBC01000003">
    <property type="protein sequence ID" value="OQD43578.1"/>
    <property type="molecule type" value="Genomic_DNA"/>
</dbReference>
<dbReference type="PANTHER" id="PTHR15032:SF4">
    <property type="entry name" value="N-ACYL-PHOSPHATIDYLETHANOLAMINE-HYDROLYZING PHOSPHOLIPASE D"/>
    <property type="match status" value="1"/>
</dbReference>
<evidence type="ECO:0000313" key="4">
    <source>
        <dbReference type="Proteomes" id="UP000191680"/>
    </source>
</evidence>
<accession>A0A1V6LTW1</accession>
<dbReference type="GO" id="GO:0005737">
    <property type="term" value="C:cytoplasm"/>
    <property type="evidence" value="ECO:0007669"/>
    <property type="project" value="TreeGrafter"/>
</dbReference>
<dbReference type="InterPro" id="IPR024884">
    <property type="entry name" value="NAPE-PLD"/>
</dbReference>
<sequence length="368" mass="41547">MLSVIGILFLLIVIISILFINLSPQFGGKANKEELKRYSQSKQFKGEEFFNLGDVKNDMSAGDMVKALGGLFKKIPNAVPDSQLPITELDSAHVANYNGGTQFIWFGHSTFLLQINKLNILIDPMFGAVPAPHPLLGTKRFNTKLPLSIAQLPHIDAVILSHDHYDHLDYQSIVQLKEKVNHFYTPLGLGVHLKKWGVAATNITELDWWQNTSIADLTLTCTPAQHFSGRGLNDKNKTLWSSWVIESTTERLFFSGDSGYGPHFKTIGRKFGEFDFAMVECGQYNKMWPEIHMFPEETVQAGLDINAKLIMPIHWGAFKLAQHTWTDPVERAVRKAKELNVPIITPQIGVPTGIYKNKPTVETWWQNY</sequence>
<dbReference type="OrthoDB" id="9805728at2"/>
<dbReference type="InterPro" id="IPR036866">
    <property type="entry name" value="RibonucZ/Hydroxyglut_hydro"/>
</dbReference>
<dbReference type="RefSeq" id="WP_080318635.1">
    <property type="nucleotide sequence ID" value="NZ_MTBC01000003.1"/>
</dbReference>
<keyword evidence="1" id="KW-0812">Transmembrane</keyword>